<dbReference type="SMART" id="SM01005">
    <property type="entry name" value="Ala_racemase_C"/>
    <property type="match status" value="1"/>
</dbReference>
<evidence type="ECO:0000256" key="6">
    <source>
        <dbReference type="PIRSR" id="PIRSR600821-50"/>
    </source>
</evidence>
<dbReference type="UniPathway" id="UPA00042">
    <property type="reaction ID" value="UER00497"/>
</dbReference>
<comment type="pathway">
    <text evidence="5">Amino-acid biosynthesis; D-alanine biosynthesis; D-alanine from L-alanine: step 1/1.</text>
</comment>
<keyword evidence="4 5" id="KW-0413">Isomerase</keyword>
<feature type="modified residue" description="N6-(pyridoxal phosphate)lysine" evidence="5 6">
    <location>
        <position position="55"/>
    </location>
</feature>
<evidence type="ECO:0000256" key="5">
    <source>
        <dbReference type="HAMAP-Rule" id="MF_01201"/>
    </source>
</evidence>
<evidence type="ECO:0000313" key="10">
    <source>
        <dbReference type="Proteomes" id="UP000323317"/>
    </source>
</evidence>
<dbReference type="InterPro" id="IPR020622">
    <property type="entry name" value="Ala_racemase_pyridoxalP-BS"/>
</dbReference>
<dbReference type="Gene3D" id="2.40.37.10">
    <property type="entry name" value="Lyase, Ornithine Decarboxylase, Chain A, domain 1"/>
    <property type="match status" value="1"/>
</dbReference>
<dbReference type="GO" id="GO:0008784">
    <property type="term" value="F:alanine racemase activity"/>
    <property type="evidence" value="ECO:0007669"/>
    <property type="project" value="UniProtKB-UniRule"/>
</dbReference>
<dbReference type="HAMAP" id="MF_01201">
    <property type="entry name" value="Ala_racemase"/>
    <property type="match status" value="1"/>
</dbReference>
<proteinExistence type="inferred from homology"/>
<evidence type="ECO:0000313" key="9">
    <source>
        <dbReference type="EMBL" id="TYR73370.1"/>
    </source>
</evidence>
<dbReference type="InterPro" id="IPR001608">
    <property type="entry name" value="Ala_racemase_N"/>
</dbReference>
<comment type="caution">
    <text evidence="9">The sequence shown here is derived from an EMBL/GenBank/DDBJ whole genome shotgun (WGS) entry which is preliminary data.</text>
</comment>
<dbReference type="PROSITE" id="PS00395">
    <property type="entry name" value="ALANINE_RACEMASE"/>
    <property type="match status" value="1"/>
</dbReference>
<feature type="active site" description="Proton acceptor; specific for D-alanine" evidence="5">
    <location>
        <position position="55"/>
    </location>
</feature>
<dbReference type="EMBL" id="VTEH01000019">
    <property type="protein sequence ID" value="TYR73370.1"/>
    <property type="molecule type" value="Genomic_DNA"/>
</dbReference>
<evidence type="ECO:0000256" key="1">
    <source>
        <dbReference type="ARBA" id="ARBA00000316"/>
    </source>
</evidence>
<dbReference type="PANTHER" id="PTHR30511:SF0">
    <property type="entry name" value="ALANINE RACEMASE, CATABOLIC-RELATED"/>
    <property type="match status" value="1"/>
</dbReference>
<dbReference type="FunFam" id="3.20.20.10:FF:000002">
    <property type="entry name" value="Alanine racemase"/>
    <property type="match status" value="1"/>
</dbReference>
<evidence type="ECO:0000256" key="2">
    <source>
        <dbReference type="ARBA" id="ARBA00001933"/>
    </source>
</evidence>
<feature type="binding site" evidence="5 7">
    <location>
        <position position="153"/>
    </location>
    <ligand>
        <name>substrate</name>
    </ligand>
</feature>
<dbReference type="GO" id="GO:0030632">
    <property type="term" value="P:D-alanine biosynthetic process"/>
    <property type="evidence" value="ECO:0007669"/>
    <property type="project" value="UniProtKB-UniRule"/>
</dbReference>
<protein>
    <recommendedName>
        <fullName evidence="5">Alanine racemase</fullName>
        <ecNumber evidence="5">5.1.1.1</ecNumber>
    </recommendedName>
</protein>
<dbReference type="PANTHER" id="PTHR30511">
    <property type="entry name" value="ALANINE RACEMASE"/>
    <property type="match status" value="1"/>
</dbReference>
<feature type="binding site" evidence="5 7">
    <location>
        <position position="329"/>
    </location>
    <ligand>
        <name>substrate</name>
    </ligand>
</feature>
<dbReference type="SUPFAM" id="SSF51419">
    <property type="entry name" value="PLP-binding barrel"/>
    <property type="match status" value="1"/>
</dbReference>
<dbReference type="PRINTS" id="PR00992">
    <property type="entry name" value="ALARACEMASE"/>
</dbReference>
<dbReference type="NCBIfam" id="TIGR00492">
    <property type="entry name" value="alr"/>
    <property type="match status" value="1"/>
</dbReference>
<evidence type="ECO:0000259" key="8">
    <source>
        <dbReference type="SMART" id="SM01005"/>
    </source>
</evidence>
<comment type="catalytic activity">
    <reaction evidence="1 5">
        <text>L-alanine = D-alanine</text>
        <dbReference type="Rhea" id="RHEA:20249"/>
        <dbReference type="ChEBI" id="CHEBI:57416"/>
        <dbReference type="ChEBI" id="CHEBI:57972"/>
        <dbReference type="EC" id="5.1.1.1"/>
    </reaction>
</comment>
<dbReference type="Pfam" id="PF00842">
    <property type="entry name" value="Ala_racemase_C"/>
    <property type="match status" value="1"/>
</dbReference>
<evidence type="ECO:0000256" key="3">
    <source>
        <dbReference type="ARBA" id="ARBA00022898"/>
    </source>
</evidence>
<dbReference type="InterPro" id="IPR009006">
    <property type="entry name" value="Ala_racemase/Decarboxylase_C"/>
</dbReference>
<comment type="function">
    <text evidence="5">Catalyzes the interconversion of L-alanine and D-alanine. May also act on other amino acids.</text>
</comment>
<dbReference type="Pfam" id="PF01168">
    <property type="entry name" value="Ala_racemase_N"/>
    <property type="match status" value="1"/>
</dbReference>
<dbReference type="GO" id="GO:0005829">
    <property type="term" value="C:cytosol"/>
    <property type="evidence" value="ECO:0007669"/>
    <property type="project" value="TreeGrafter"/>
</dbReference>
<keyword evidence="3 5" id="KW-0663">Pyridoxal phosphate</keyword>
<dbReference type="Gene3D" id="3.20.20.10">
    <property type="entry name" value="Alanine racemase"/>
    <property type="match status" value="1"/>
</dbReference>
<dbReference type="CDD" id="cd00430">
    <property type="entry name" value="PLPDE_III_AR"/>
    <property type="match status" value="1"/>
</dbReference>
<dbReference type="InterPro" id="IPR029066">
    <property type="entry name" value="PLP-binding_barrel"/>
</dbReference>
<dbReference type="AlphaFoldDB" id="A0A5D4K9I3"/>
<organism evidence="9 10">
    <name type="scientific">Rossellomorea vietnamensis</name>
    <dbReference type="NCBI Taxonomy" id="218284"/>
    <lineage>
        <taxon>Bacteria</taxon>
        <taxon>Bacillati</taxon>
        <taxon>Bacillota</taxon>
        <taxon>Bacilli</taxon>
        <taxon>Bacillales</taxon>
        <taxon>Bacillaceae</taxon>
        <taxon>Rossellomorea</taxon>
    </lineage>
</organism>
<accession>A0A5D4K9I3</accession>
<evidence type="ECO:0000256" key="7">
    <source>
        <dbReference type="PIRSR" id="PIRSR600821-52"/>
    </source>
</evidence>
<dbReference type="FunFam" id="2.40.37.10:FF:000006">
    <property type="entry name" value="Alanine racemase"/>
    <property type="match status" value="1"/>
</dbReference>
<dbReference type="EC" id="5.1.1.1" evidence="5"/>
<dbReference type="SUPFAM" id="SSF50621">
    <property type="entry name" value="Alanine racemase C-terminal domain-like"/>
    <property type="match status" value="1"/>
</dbReference>
<dbReference type="Proteomes" id="UP000323317">
    <property type="component" value="Unassembled WGS sequence"/>
</dbReference>
<gene>
    <name evidence="9" type="ORF">FZC79_19180</name>
</gene>
<comment type="cofactor">
    <cofactor evidence="2 5 6">
        <name>pyridoxal 5'-phosphate</name>
        <dbReference type="ChEBI" id="CHEBI:597326"/>
    </cofactor>
</comment>
<feature type="domain" description="Alanine racemase C-terminal" evidence="8">
    <location>
        <begin position="261"/>
        <end position="386"/>
    </location>
</feature>
<dbReference type="GO" id="GO:0030170">
    <property type="term" value="F:pyridoxal phosphate binding"/>
    <property type="evidence" value="ECO:0007669"/>
    <property type="project" value="UniProtKB-UniRule"/>
</dbReference>
<dbReference type="InterPro" id="IPR011079">
    <property type="entry name" value="Ala_racemase_C"/>
</dbReference>
<name>A0A5D4K9I3_9BACI</name>
<comment type="similarity">
    <text evidence="5">Belongs to the alanine racemase family.</text>
</comment>
<feature type="active site" description="Proton acceptor; specific for L-alanine" evidence="5">
    <location>
        <position position="282"/>
    </location>
</feature>
<dbReference type="InterPro" id="IPR000821">
    <property type="entry name" value="Ala_racemase"/>
</dbReference>
<reference evidence="9 10" key="1">
    <citation type="submission" date="2019-08" db="EMBL/GenBank/DDBJ databases">
        <title>Bacillus genomes from the desert of Cuatro Cienegas, Coahuila.</title>
        <authorList>
            <person name="Olmedo-Alvarez G."/>
        </authorList>
    </citation>
    <scope>NUCLEOTIDE SEQUENCE [LARGE SCALE GENOMIC DNA]</scope>
    <source>
        <strain evidence="9 10">CH40_1T</strain>
    </source>
</reference>
<sequence length="407" mass="45835">MPAVFSQEEEVNSVIAQTRFFRDTWVEIDLDNLYKNVQNIRRHLPKDVTMFAVVKANAYGHGDVQTARTALKAGAGGLAVAFLDEAISLREHGIDAPILVLGATRAEDAYLALTHRISLTVFDFEWLQSAKECLLNEEGMLNLHIKCDTGMGRIGVRTPEELKEIEKFIRRGDKFRLEGVFTHFATADELDRQYFDRQLTAFKEMIAVLSERPRYIHSSNSAATLSHPESHFNAVRAGIAMYGLSPSQEMKKILPFPLEQVFSLHSRVVQVKELQPGEKVSYGATYETERNEWIGTLPIGYADGWLRRLQGQEVLVEGERVPIVGRICMDQCMISLPAELKPGTKVTLIGRQGDDLISMDEIADKMETINYEVPCIISNRVPRIYLKDGAPVEVSNQLLSTSGFYKR</sequence>
<dbReference type="GO" id="GO:0009252">
    <property type="term" value="P:peptidoglycan biosynthetic process"/>
    <property type="evidence" value="ECO:0007669"/>
    <property type="project" value="TreeGrafter"/>
</dbReference>
<evidence type="ECO:0000256" key="4">
    <source>
        <dbReference type="ARBA" id="ARBA00023235"/>
    </source>
</evidence>